<feature type="compositionally biased region" description="Basic and acidic residues" evidence="1">
    <location>
        <begin position="302"/>
        <end position="315"/>
    </location>
</feature>
<evidence type="ECO:0000313" key="3">
    <source>
        <dbReference type="EMBL" id="KAF2742857.1"/>
    </source>
</evidence>
<name>A0A6A6V0X9_9PLEO</name>
<sequence>MTDSGITAAIVLAALFGTMLLWLLVYFSHKHIHRKCVEFDHFLGFLHFHLFKTCHCQWCCKGEACEDVDLERGRAKNLQEIKKKRSRSRSSDKDSTKNELRGRTEERRLKRPEKGKERHEELDTARSHSEPRSPAESMRKLQRRLSLGSPANSPFAQGHYPGMRQLGYAQHRGQPPNMGHQMGYLPALMPAPVPAQVYNPWVPQAQAPLVPQMQPLMAPGPTYISQPAMNAPNPAVPEMAYMPAYPVQPKDVGVHSPSVGGGHDSHISASQKQARSTGTRDFCQIVEEYPPIILQAIARAAPKKERDDRPTRDKGEEEDEIQQIPRDFIPRPAPRAASTFPHMFPYEPYEAMPHSHDPVWGPEDRHMSYDGRGQGHMGRNGRWTGPNHEREQPVYPEQADWSWKREYAGKQRSLKRDEPYRDTWLRRGPKRRPKEPQHLAEGNFQSFGKQSKRKKRNVEPMRNNGFESHREMGKTRQGSASKHELRHRNAVSEEKEIEVQHTNAPILLPPPPVEEPVGVTEGPEVSEPQQEPSEVVPRAPPSPLISSLRIGDVQSPVVMTGDDVDEVEAGEGRHEASGEVVAEDDGWETELD</sequence>
<proteinExistence type="predicted"/>
<dbReference type="EMBL" id="MU006603">
    <property type="protein sequence ID" value="KAF2742857.1"/>
    <property type="molecule type" value="Genomic_DNA"/>
</dbReference>
<feature type="region of interest" description="Disordered" evidence="1">
    <location>
        <begin position="79"/>
        <end position="141"/>
    </location>
</feature>
<feature type="compositionally biased region" description="Acidic residues" evidence="1">
    <location>
        <begin position="581"/>
        <end position="592"/>
    </location>
</feature>
<feature type="region of interest" description="Disordered" evidence="1">
    <location>
        <begin position="299"/>
        <end position="333"/>
    </location>
</feature>
<feature type="compositionally biased region" description="Basic and acidic residues" evidence="1">
    <location>
        <begin position="89"/>
        <end position="139"/>
    </location>
</feature>
<gene>
    <name evidence="3" type="ORF">M011DRAFT_481325</name>
</gene>
<dbReference type="Proteomes" id="UP000799440">
    <property type="component" value="Unassembled WGS sequence"/>
</dbReference>
<keyword evidence="2" id="KW-0472">Membrane</keyword>
<feature type="compositionally biased region" description="Basic and acidic residues" evidence="1">
    <location>
        <begin position="402"/>
        <end position="425"/>
    </location>
</feature>
<protein>
    <submittedName>
        <fullName evidence="3">Uncharacterized protein</fullName>
    </submittedName>
</protein>
<accession>A0A6A6V0X9</accession>
<keyword evidence="2" id="KW-0812">Transmembrane</keyword>
<evidence type="ECO:0000256" key="1">
    <source>
        <dbReference type="SAM" id="MobiDB-lite"/>
    </source>
</evidence>
<organism evidence="3 4">
    <name type="scientific">Sporormia fimetaria CBS 119925</name>
    <dbReference type="NCBI Taxonomy" id="1340428"/>
    <lineage>
        <taxon>Eukaryota</taxon>
        <taxon>Fungi</taxon>
        <taxon>Dikarya</taxon>
        <taxon>Ascomycota</taxon>
        <taxon>Pezizomycotina</taxon>
        <taxon>Dothideomycetes</taxon>
        <taxon>Pleosporomycetidae</taxon>
        <taxon>Pleosporales</taxon>
        <taxon>Sporormiaceae</taxon>
        <taxon>Sporormia</taxon>
    </lineage>
</organism>
<dbReference type="OrthoDB" id="3798784at2759"/>
<evidence type="ECO:0000313" key="4">
    <source>
        <dbReference type="Proteomes" id="UP000799440"/>
    </source>
</evidence>
<feature type="compositionally biased region" description="Low complexity" evidence="1">
    <location>
        <begin position="515"/>
        <end position="537"/>
    </location>
</feature>
<feature type="compositionally biased region" description="Basic and acidic residues" evidence="1">
    <location>
        <begin position="490"/>
        <end position="499"/>
    </location>
</feature>
<feature type="region of interest" description="Disordered" evidence="1">
    <location>
        <begin position="367"/>
        <end position="556"/>
    </location>
</feature>
<keyword evidence="4" id="KW-1185">Reference proteome</keyword>
<reference evidence="3" key="1">
    <citation type="journal article" date="2020" name="Stud. Mycol.">
        <title>101 Dothideomycetes genomes: a test case for predicting lifestyles and emergence of pathogens.</title>
        <authorList>
            <person name="Haridas S."/>
            <person name="Albert R."/>
            <person name="Binder M."/>
            <person name="Bloem J."/>
            <person name="Labutti K."/>
            <person name="Salamov A."/>
            <person name="Andreopoulos B."/>
            <person name="Baker S."/>
            <person name="Barry K."/>
            <person name="Bills G."/>
            <person name="Bluhm B."/>
            <person name="Cannon C."/>
            <person name="Castanera R."/>
            <person name="Culley D."/>
            <person name="Daum C."/>
            <person name="Ezra D."/>
            <person name="Gonzalez J."/>
            <person name="Henrissat B."/>
            <person name="Kuo A."/>
            <person name="Liang C."/>
            <person name="Lipzen A."/>
            <person name="Lutzoni F."/>
            <person name="Magnuson J."/>
            <person name="Mondo S."/>
            <person name="Nolan M."/>
            <person name="Ohm R."/>
            <person name="Pangilinan J."/>
            <person name="Park H.-J."/>
            <person name="Ramirez L."/>
            <person name="Alfaro M."/>
            <person name="Sun H."/>
            <person name="Tritt A."/>
            <person name="Yoshinaga Y."/>
            <person name="Zwiers L.-H."/>
            <person name="Turgeon B."/>
            <person name="Goodwin S."/>
            <person name="Spatafora J."/>
            <person name="Crous P."/>
            <person name="Grigoriev I."/>
        </authorList>
    </citation>
    <scope>NUCLEOTIDE SEQUENCE</scope>
    <source>
        <strain evidence="3">CBS 119925</strain>
    </source>
</reference>
<keyword evidence="2" id="KW-1133">Transmembrane helix</keyword>
<feature type="region of interest" description="Disordered" evidence="1">
    <location>
        <begin position="568"/>
        <end position="592"/>
    </location>
</feature>
<feature type="transmembrane region" description="Helical" evidence="2">
    <location>
        <begin position="6"/>
        <end position="27"/>
    </location>
</feature>
<evidence type="ECO:0000256" key="2">
    <source>
        <dbReference type="SAM" id="Phobius"/>
    </source>
</evidence>
<dbReference type="AlphaFoldDB" id="A0A6A6V0X9"/>